<dbReference type="AlphaFoldDB" id="A0A5N5TDI7"/>
<organism evidence="1 2">
    <name type="scientific">Armadillidium nasatum</name>
    <dbReference type="NCBI Taxonomy" id="96803"/>
    <lineage>
        <taxon>Eukaryota</taxon>
        <taxon>Metazoa</taxon>
        <taxon>Ecdysozoa</taxon>
        <taxon>Arthropoda</taxon>
        <taxon>Crustacea</taxon>
        <taxon>Multicrustacea</taxon>
        <taxon>Malacostraca</taxon>
        <taxon>Eumalacostraca</taxon>
        <taxon>Peracarida</taxon>
        <taxon>Isopoda</taxon>
        <taxon>Oniscidea</taxon>
        <taxon>Crinocheta</taxon>
        <taxon>Armadillidiidae</taxon>
        <taxon>Armadillidium</taxon>
    </lineage>
</organism>
<dbReference type="Proteomes" id="UP000326759">
    <property type="component" value="Unassembled WGS sequence"/>
</dbReference>
<sequence length="67" mass="7750">MYMVSLSTHGESSLYFSFPPESIKVIFKQKTIPKFDIKSKEKTILKGTELGSELDKNTRLILRENQK</sequence>
<evidence type="ECO:0000313" key="2">
    <source>
        <dbReference type="Proteomes" id="UP000326759"/>
    </source>
</evidence>
<gene>
    <name evidence="1" type="ORF">Anas_13309</name>
</gene>
<dbReference type="EMBL" id="SEYY01005708">
    <property type="protein sequence ID" value="KAB7503175.1"/>
    <property type="molecule type" value="Genomic_DNA"/>
</dbReference>
<protein>
    <submittedName>
        <fullName evidence="1">Uncharacterized protein</fullName>
    </submittedName>
</protein>
<comment type="caution">
    <text evidence="1">The sequence shown here is derived from an EMBL/GenBank/DDBJ whole genome shotgun (WGS) entry which is preliminary data.</text>
</comment>
<keyword evidence="2" id="KW-1185">Reference proteome</keyword>
<proteinExistence type="predicted"/>
<reference evidence="1 2" key="1">
    <citation type="journal article" date="2019" name="PLoS Biol.">
        <title>Sex chromosomes control vertical transmission of feminizing Wolbachia symbionts in an isopod.</title>
        <authorList>
            <person name="Becking T."/>
            <person name="Chebbi M.A."/>
            <person name="Giraud I."/>
            <person name="Moumen B."/>
            <person name="Laverre T."/>
            <person name="Caubet Y."/>
            <person name="Peccoud J."/>
            <person name="Gilbert C."/>
            <person name="Cordaux R."/>
        </authorList>
    </citation>
    <scope>NUCLEOTIDE SEQUENCE [LARGE SCALE GENOMIC DNA]</scope>
    <source>
        <strain evidence="1">ANa2</strain>
        <tissue evidence="1">Whole body excluding digestive tract and cuticle</tissue>
    </source>
</reference>
<accession>A0A5N5TDI7</accession>
<evidence type="ECO:0000313" key="1">
    <source>
        <dbReference type="EMBL" id="KAB7503175.1"/>
    </source>
</evidence>
<name>A0A5N5TDI7_9CRUS</name>